<evidence type="ECO:0000256" key="6">
    <source>
        <dbReference type="SAM" id="MobiDB-lite"/>
    </source>
</evidence>
<evidence type="ECO:0000256" key="2">
    <source>
        <dbReference type="ARBA" id="ARBA00022490"/>
    </source>
</evidence>
<dbReference type="Gene3D" id="2.130.10.10">
    <property type="entry name" value="YVTN repeat-like/Quinoprotein amine dehydrogenase"/>
    <property type="match status" value="1"/>
</dbReference>
<comment type="subcellular location">
    <subcellularLocation>
        <location evidence="1">Cytoplasm</location>
    </subcellularLocation>
</comment>
<dbReference type="PROSITE" id="PS00678">
    <property type="entry name" value="WD_REPEATS_1"/>
    <property type="match status" value="2"/>
</dbReference>
<name>A0A1D2A171_AUXPR</name>
<dbReference type="AlphaFoldDB" id="A0A1D2A171"/>
<feature type="repeat" description="WD" evidence="5">
    <location>
        <begin position="61"/>
        <end position="95"/>
    </location>
</feature>
<dbReference type="InterPro" id="IPR001680">
    <property type="entry name" value="WD40_rpt"/>
</dbReference>
<feature type="repeat" description="WD" evidence="5">
    <location>
        <begin position="110"/>
        <end position="151"/>
    </location>
</feature>
<reference evidence="7" key="1">
    <citation type="submission" date="2015-08" db="EMBL/GenBank/DDBJ databases">
        <authorList>
            <person name="Babu N.S."/>
            <person name="Beckwith C.J."/>
            <person name="Beseler K.G."/>
            <person name="Brison A."/>
            <person name="Carone J.V."/>
            <person name="Caskin T.P."/>
            <person name="Diamond M."/>
            <person name="Durham M.E."/>
            <person name="Foxe J.M."/>
            <person name="Go M."/>
            <person name="Henderson B.A."/>
            <person name="Jones I.B."/>
            <person name="McGettigan J.A."/>
            <person name="Micheletti S.J."/>
            <person name="Nasrallah M.E."/>
            <person name="Ortiz D."/>
            <person name="Piller C.R."/>
            <person name="Privatt S.R."/>
            <person name="Schneider S.L."/>
            <person name="Sharp S."/>
            <person name="Smith T.C."/>
            <person name="Stanton J.D."/>
            <person name="Ullery H.E."/>
            <person name="Wilson R.J."/>
            <person name="Serrano M.G."/>
            <person name="Buck G."/>
            <person name="Lee V."/>
            <person name="Wang Y."/>
            <person name="Carvalho R."/>
            <person name="Voegtly L."/>
            <person name="Shi R."/>
            <person name="Duckworth R."/>
            <person name="Johnson A."/>
            <person name="Loviza R."/>
            <person name="Walstead R."/>
            <person name="Shah Z."/>
            <person name="Kiflezghi M."/>
            <person name="Wade K."/>
            <person name="Ball S.L."/>
            <person name="Bradley K.W."/>
            <person name="Asai D.J."/>
            <person name="Bowman C.A."/>
            <person name="Russell D.A."/>
            <person name="Pope W.H."/>
            <person name="Jacobs-Sera D."/>
            <person name="Hendrix R.W."/>
            <person name="Hatfull G.F."/>
        </authorList>
    </citation>
    <scope>NUCLEOTIDE SEQUENCE</scope>
</reference>
<dbReference type="EMBL" id="GDKF01005690">
    <property type="protein sequence ID" value="JAT72932.1"/>
    <property type="molecule type" value="Transcribed_RNA"/>
</dbReference>
<evidence type="ECO:0000256" key="4">
    <source>
        <dbReference type="ARBA" id="ARBA00022737"/>
    </source>
</evidence>
<evidence type="ECO:0000256" key="5">
    <source>
        <dbReference type="PROSITE-ProRule" id="PRU00221"/>
    </source>
</evidence>
<dbReference type="Pfam" id="PF00400">
    <property type="entry name" value="WD40"/>
    <property type="match status" value="7"/>
</dbReference>
<evidence type="ECO:0000256" key="1">
    <source>
        <dbReference type="ARBA" id="ARBA00004496"/>
    </source>
</evidence>
<organism evidence="7">
    <name type="scientific">Auxenochlorella protothecoides</name>
    <name type="common">Green microalga</name>
    <name type="synonym">Chlorella protothecoides</name>
    <dbReference type="NCBI Taxonomy" id="3075"/>
    <lineage>
        <taxon>Eukaryota</taxon>
        <taxon>Viridiplantae</taxon>
        <taxon>Chlorophyta</taxon>
        <taxon>core chlorophytes</taxon>
        <taxon>Trebouxiophyceae</taxon>
        <taxon>Chlorellales</taxon>
        <taxon>Chlorellaceae</taxon>
        <taxon>Auxenochlorella</taxon>
    </lineage>
</organism>
<dbReference type="Proteomes" id="UP000279271">
    <property type="component" value="Unassembled WGS sequence"/>
</dbReference>
<sequence>MAREPEEAQFIGVAEGDIGDAQEVHDLDDGDQGGISDSSDDDAGSTGVDAAEYEDDSIHTFEGHQDGVYAVAWCPTKKDLVATGGADDKAFLWRVGHDAFEETGGAFFQLDGHEDTVASLAFNHDGSLLASGGMDGVVKVWDTETGACLQTLDGPGDAVEWVAWHPRGDVVLAGTADFSAWMWEGRRGAWMATFSGHTAPVAAGAFTPDGRAVVTAGGEGDASLRVWDPRSGACTASVSGHPFHAAGVTCLALSPDGASALTGSEDGAAKVVSLGTGRVGATLVTDPARPGHEDQGERAGVEAVAWVPALPGAAASAALDGALVFWDLATATPRAICQHPAGITRLAVHPSEPLVFTACMDGAVRAWDARSGRCNACFRGHEAPVQDLAVSPDGKLVLAGAEDGAARVFSLEEGIARMVAEQGQRPEP</sequence>
<proteinExistence type="predicted"/>
<dbReference type="PROSITE" id="PS50082">
    <property type="entry name" value="WD_REPEATS_2"/>
    <property type="match status" value="6"/>
</dbReference>
<dbReference type="InterPro" id="IPR015943">
    <property type="entry name" value="WD40/YVTN_repeat-like_dom_sf"/>
</dbReference>
<dbReference type="PANTHER" id="PTHR19857:SF8">
    <property type="entry name" value="ANGIO-ASSOCIATED MIGRATORY CELL PROTEIN"/>
    <property type="match status" value="1"/>
</dbReference>
<keyword evidence="2" id="KW-0963">Cytoplasm</keyword>
<keyword evidence="4" id="KW-0677">Repeat</keyword>
<accession>A0A1D2A171</accession>
<dbReference type="SMART" id="SM00320">
    <property type="entry name" value="WD40"/>
    <property type="match status" value="8"/>
</dbReference>
<gene>
    <name evidence="8" type="ORF">APUTEX25_002920</name>
    <name evidence="7" type="ORF">g.50572</name>
</gene>
<dbReference type="EMBL" id="QOKY01000135">
    <property type="protein sequence ID" value="RMZ56831.1"/>
    <property type="molecule type" value="Genomic_DNA"/>
</dbReference>
<dbReference type="InterPro" id="IPR019775">
    <property type="entry name" value="WD40_repeat_CS"/>
</dbReference>
<reference evidence="9" key="2">
    <citation type="journal article" date="2018" name="Algal Res.">
        <title>Characterization of plant carbon substrate utilization by Auxenochlorella protothecoides.</title>
        <authorList>
            <person name="Vogler B.W."/>
            <person name="Starkenburg S.R."/>
            <person name="Sudasinghe N."/>
            <person name="Schambach J.Y."/>
            <person name="Rollin J.A."/>
            <person name="Pattathil S."/>
            <person name="Barry A.N."/>
        </authorList>
    </citation>
    <scope>NUCLEOTIDE SEQUENCE [LARGE SCALE GENOMIC DNA]</scope>
    <source>
        <strain evidence="9">UTEX 25</strain>
    </source>
</reference>
<protein>
    <submittedName>
        <fullName evidence="7">Uncharacterized protein</fullName>
    </submittedName>
</protein>
<keyword evidence="3 5" id="KW-0853">WD repeat</keyword>
<evidence type="ECO:0000313" key="9">
    <source>
        <dbReference type="Proteomes" id="UP000279271"/>
    </source>
</evidence>
<dbReference type="GO" id="GO:0005737">
    <property type="term" value="C:cytoplasm"/>
    <property type="evidence" value="ECO:0007669"/>
    <property type="project" value="UniProtKB-SubCell"/>
</dbReference>
<reference evidence="8" key="3">
    <citation type="submission" date="2018-10" db="EMBL/GenBank/DDBJ databases">
        <authorList>
            <person name="Hovde B."/>
            <person name="Zhang X."/>
        </authorList>
    </citation>
    <scope>NUCLEOTIDE SEQUENCE [LARGE SCALE GENOMIC DNA]</scope>
    <source>
        <strain evidence="8">UTEX 25</strain>
    </source>
</reference>
<feature type="repeat" description="WD" evidence="5">
    <location>
        <begin position="336"/>
        <end position="377"/>
    </location>
</feature>
<feature type="region of interest" description="Disordered" evidence="6">
    <location>
        <begin position="1"/>
        <end position="48"/>
    </location>
</feature>
<evidence type="ECO:0000256" key="3">
    <source>
        <dbReference type="ARBA" id="ARBA00022574"/>
    </source>
</evidence>
<feature type="repeat" description="WD" evidence="5">
    <location>
        <begin position="378"/>
        <end position="419"/>
    </location>
</feature>
<dbReference type="PANTHER" id="PTHR19857">
    <property type="entry name" value="MITOCHONDRIAL DIVISION PROTEIN 1-RELATED"/>
    <property type="match status" value="1"/>
</dbReference>
<dbReference type="PROSITE" id="PS50294">
    <property type="entry name" value="WD_REPEATS_REGION"/>
    <property type="match status" value="5"/>
</dbReference>
<feature type="repeat" description="WD" evidence="5">
    <location>
        <begin position="152"/>
        <end position="193"/>
    </location>
</feature>
<feature type="repeat" description="WD" evidence="5">
    <location>
        <begin position="194"/>
        <end position="237"/>
    </location>
</feature>
<evidence type="ECO:0000313" key="7">
    <source>
        <dbReference type="EMBL" id="JAT72932.1"/>
    </source>
</evidence>
<dbReference type="CDD" id="cd00200">
    <property type="entry name" value="WD40"/>
    <property type="match status" value="1"/>
</dbReference>
<dbReference type="InterPro" id="IPR051179">
    <property type="entry name" value="WD_repeat_multifunction"/>
</dbReference>
<reference evidence="8" key="4">
    <citation type="submission" date="2018-11" db="EMBL/GenBank/DDBJ databases">
        <title>Characterization of plant carbon substrate utilization by Auxenochlorella protothecoides.</title>
        <authorList>
            <person name="Vogler B.W."/>
            <person name="Starkenburg S.R."/>
            <person name="Sudasinghe N."/>
            <person name="Schambach J.Y."/>
            <person name="Rollin J.A."/>
            <person name="Pattathil S."/>
            <person name="Barry A.N."/>
        </authorList>
    </citation>
    <scope>NUCLEOTIDE SEQUENCE [LARGE SCALE GENOMIC DNA]</scope>
    <source>
        <strain evidence="8">UTEX 25</strain>
    </source>
</reference>
<dbReference type="InterPro" id="IPR011047">
    <property type="entry name" value="Quinoprotein_ADH-like_sf"/>
</dbReference>
<dbReference type="SUPFAM" id="SSF50998">
    <property type="entry name" value="Quinoprotein alcohol dehydrogenase-like"/>
    <property type="match status" value="1"/>
</dbReference>
<dbReference type="FunFam" id="2.130.10.10:FF:000074">
    <property type="entry name" value="Angio-associated migratory cell protein-like protein"/>
    <property type="match status" value="1"/>
</dbReference>
<evidence type="ECO:0000313" key="8">
    <source>
        <dbReference type="EMBL" id="RMZ56831.1"/>
    </source>
</evidence>